<dbReference type="Gene3D" id="3.40.50.1820">
    <property type="entry name" value="alpha/beta hydrolase"/>
    <property type="match status" value="1"/>
</dbReference>
<organism evidence="1 2">
    <name type="scientific">Rhynchosporium graminicola</name>
    <dbReference type="NCBI Taxonomy" id="2792576"/>
    <lineage>
        <taxon>Eukaryota</taxon>
        <taxon>Fungi</taxon>
        <taxon>Dikarya</taxon>
        <taxon>Ascomycota</taxon>
        <taxon>Pezizomycotina</taxon>
        <taxon>Leotiomycetes</taxon>
        <taxon>Helotiales</taxon>
        <taxon>Ploettnerulaceae</taxon>
        <taxon>Rhynchosporium</taxon>
    </lineage>
</organism>
<protein>
    <recommendedName>
        <fullName evidence="3">Chlorophyllase</fullName>
    </recommendedName>
</protein>
<reference evidence="2" key="1">
    <citation type="submission" date="2016-03" db="EMBL/GenBank/DDBJ databases">
        <authorList>
            <person name="Ploux O."/>
        </authorList>
    </citation>
    <scope>NUCLEOTIDE SEQUENCE [LARGE SCALE GENOMIC DNA]</scope>
    <source>
        <strain evidence="2">UK7</strain>
    </source>
</reference>
<sequence>MIHNFKKSINSTGRSIEIKPEGTPYEIMDDLISQPYFMSQGLRPGTLHLAIYQIYQKANESETIPLPTLPDPNWRQFYIVPQETTSSSTMKLISMIQLALASSALAEISPAFSPGTGPYPAVHQPSSNYPDLLNHTIFAPISPPPGKLPVLLWGQTRCTENRYSLDVSYFPRVITYHATFLLEIASHGIMIIADGDPDGAENPMGMDYVYWPSPKGLVEAAAWIIKNAGTGKYHNVDATRLAAGGHSCGAIQAYFAYAQTDEIKYLGIFDSGVRRDSVVSKGLVDIVKKISKPIFYFLGGPKDTAGDNGVIDYSILPASTPRWLGRYLDSTHWGTFLDPHGGEFGVAASKWAQWVLRGNATSAKYFISTVNVTGTAQWAGWNVTHAKLDQLKVNPI</sequence>
<name>A0A1E1LPA7_9HELO</name>
<accession>A0A1E1LPA7</accession>
<evidence type="ECO:0008006" key="3">
    <source>
        <dbReference type="Google" id="ProtNLM"/>
    </source>
</evidence>
<comment type="caution">
    <text evidence="1">The sequence shown here is derived from an EMBL/GenBank/DDBJ whole genome shotgun (WGS) entry which is preliminary data.</text>
</comment>
<proteinExistence type="predicted"/>
<dbReference type="EMBL" id="FJUW01000070">
    <property type="protein sequence ID" value="CZT12290.1"/>
    <property type="molecule type" value="Genomic_DNA"/>
</dbReference>
<dbReference type="SUPFAM" id="SSF53474">
    <property type="entry name" value="alpha/beta-Hydrolases"/>
    <property type="match status" value="1"/>
</dbReference>
<dbReference type="AlphaFoldDB" id="A0A1E1LPA7"/>
<dbReference type="STRING" id="914237.A0A1E1LPA7"/>
<dbReference type="InParanoid" id="A0A1E1LPA7"/>
<keyword evidence="2" id="KW-1185">Reference proteome</keyword>
<gene>
    <name evidence="1" type="ORF">RCO7_10495</name>
</gene>
<evidence type="ECO:0000313" key="1">
    <source>
        <dbReference type="EMBL" id="CZT12290.1"/>
    </source>
</evidence>
<evidence type="ECO:0000313" key="2">
    <source>
        <dbReference type="Proteomes" id="UP000178129"/>
    </source>
</evidence>
<dbReference type="InterPro" id="IPR029058">
    <property type="entry name" value="AB_hydrolase_fold"/>
</dbReference>
<dbReference type="Proteomes" id="UP000178129">
    <property type="component" value="Unassembled WGS sequence"/>
</dbReference>